<dbReference type="Proteomes" id="UP001215598">
    <property type="component" value="Unassembled WGS sequence"/>
</dbReference>
<dbReference type="EMBL" id="JARKIB010000006">
    <property type="protein sequence ID" value="KAJ7778994.1"/>
    <property type="molecule type" value="Genomic_DNA"/>
</dbReference>
<dbReference type="AlphaFoldDB" id="A0AAD7K5Y4"/>
<gene>
    <name evidence="1" type="ORF">B0H16DRAFT_1448544</name>
</gene>
<name>A0AAD7K5Y4_9AGAR</name>
<keyword evidence="2" id="KW-1185">Reference proteome</keyword>
<accession>A0AAD7K5Y4</accession>
<proteinExistence type="predicted"/>
<protein>
    <submittedName>
        <fullName evidence="1">Uncharacterized protein</fullName>
    </submittedName>
</protein>
<reference evidence="1" key="1">
    <citation type="submission" date="2023-03" db="EMBL/GenBank/DDBJ databases">
        <title>Massive genome expansion in bonnet fungi (Mycena s.s.) driven by repeated elements and novel gene families across ecological guilds.</title>
        <authorList>
            <consortium name="Lawrence Berkeley National Laboratory"/>
            <person name="Harder C.B."/>
            <person name="Miyauchi S."/>
            <person name="Viragh M."/>
            <person name="Kuo A."/>
            <person name="Thoen E."/>
            <person name="Andreopoulos B."/>
            <person name="Lu D."/>
            <person name="Skrede I."/>
            <person name="Drula E."/>
            <person name="Henrissat B."/>
            <person name="Morin E."/>
            <person name="Kohler A."/>
            <person name="Barry K."/>
            <person name="LaButti K."/>
            <person name="Morin E."/>
            <person name="Salamov A."/>
            <person name="Lipzen A."/>
            <person name="Mereny Z."/>
            <person name="Hegedus B."/>
            <person name="Baldrian P."/>
            <person name="Stursova M."/>
            <person name="Weitz H."/>
            <person name="Taylor A."/>
            <person name="Grigoriev I.V."/>
            <person name="Nagy L.G."/>
            <person name="Martin F."/>
            <person name="Kauserud H."/>
        </authorList>
    </citation>
    <scope>NUCLEOTIDE SEQUENCE</scope>
    <source>
        <strain evidence="1">CBHHK182m</strain>
    </source>
</reference>
<organism evidence="1 2">
    <name type="scientific">Mycena metata</name>
    <dbReference type="NCBI Taxonomy" id="1033252"/>
    <lineage>
        <taxon>Eukaryota</taxon>
        <taxon>Fungi</taxon>
        <taxon>Dikarya</taxon>
        <taxon>Basidiomycota</taxon>
        <taxon>Agaricomycotina</taxon>
        <taxon>Agaricomycetes</taxon>
        <taxon>Agaricomycetidae</taxon>
        <taxon>Agaricales</taxon>
        <taxon>Marasmiineae</taxon>
        <taxon>Mycenaceae</taxon>
        <taxon>Mycena</taxon>
    </lineage>
</organism>
<evidence type="ECO:0000313" key="2">
    <source>
        <dbReference type="Proteomes" id="UP001215598"/>
    </source>
</evidence>
<sequence length="168" mass="18474">MAAGSTKRKHKPRECSYAGEQAQAVGRGGCPETQGLCGGDAVQRWGAVDKQPRGRHRACRAAQNVTNSVVERVKTEDGEDGEEKYLLVLRNALEKIQKHLNMLKRRRRGVSFVLAAKDKDQFASLHLALDQAVQVFTSSQTIKGVDLVRTHSEDFATIKATVTSVGRM</sequence>
<comment type="caution">
    <text evidence="1">The sequence shown here is derived from an EMBL/GenBank/DDBJ whole genome shotgun (WGS) entry which is preliminary data.</text>
</comment>
<evidence type="ECO:0000313" key="1">
    <source>
        <dbReference type="EMBL" id="KAJ7778994.1"/>
    </source>
</evidence>